<dbReference type="InterPro" id="IPR037694">
    <property type="entry name" value="MTNAP1"/>
</dbReference>
<evidence type="ECO:0000313" key="3">
    <source>
        <dbReference type="Proteomes" id="UP000007648"/>
    </source>
</evidence>
<organism evidence="2 3">
    <name type="scientific">Sarcophilus harrisii</name>
    <name type="common">Tasmanian devil</name>
    <name type="synonym">Sarcophilus laniarius</name>
    <dbReference type="NCBI Taxonomy" id="9305"/>
    <lineage>
        <taxon>Eukaryota</taxon>
        <taxon>Metazoa</taxon>
        <taxon>Chordata</taxon>
        <taxon>Craniata</taxon>
        <taxon>Vertebrata</taxon>
        <taxon>Euteleostomi</taxon>
        <taxon>Mammalia</taxon>
        <taxon>Metatheria</taxon>
        <taxon>Dasyuromorphia</taxon>
        <taxon>Dasyuridae</taxon>
        <taxon>Sarcophilus</taxon>
    </lineage>
</organism>
<dbReference type="InParanoid" id="G3WSY0"/>
<dbReference type="CTD" id="55028"/>
<dbReference type="PANTHER" id="PTHR16270">
    <property type="entry name" value="HYPOTHETICAL LOC287798"/>
    <property type="match status" value="1"/>
</dbReference>
<protein>
    <submittedName>
        <fullName evidence="2">Uncharacterized protein</fullName>
    </submittedName>
</protein>
<evidence type="ECO:0000313" key="2">
    <source>
        <dbReference type="Ensembl" id="ENSSHAP00000018535.2"/>
    </source>
</evidence>
<name>G3WSY0_SARHA</name>
<dbReference type="FunCoup" id="G3WSY0">
    <property type="interactions" value="711"/>
</dbReference>
<dbReference type="Proteomes" id="UP000007648">
    <property type="component" value="Unassembled WGS sequence"/>
</dbReference>
<feature type="region of interest" description="Disordered" evidence="1">
    <location>
        <begin position="148"/>
        <end position="169"/>
    </location>
</feature>
<gene>
    <name evidence="2" type="primary">MTNAP1</name>
</gene>
<dbReference type="Ensembl" id="ENSSHAT00000018689.2">
    <property type="protein sequence ID" value="ENSSHAP00000018535.2"/>
    <property type="gene ID" value="ENSSHAG00000015735.2"/>
</dbReference>
<dbReference type="PANTHER" id="PTHR16270:SF5">
    <property type="entry name" value="HYPOTHETICAL LOC287798"/>
    <property type="match status" value="1"/>
</dbReference>
<evidence type="ECO:0000256" key="1">
    <source>
        <dbReference type="SAM" id="MobiDB-lite"/>
    </source>
</evidence>
<reference evidence="2" key="2">
    <citation type="submission" date="2025-08" db="UniProtKB">
        <authorList>
            <consortium name="Ensembl"/>
        </authorList>
    </citation>
    <scope>IDENTIFICATION</scope>
</reference>
<dbReference type="OrthoDB" id="8921675at2759"/>
<accession>G3WSY0</accession>
<dbReference type="STRING" id="9305.ENSSHAP00000018535"/>
<keyword evidence="3" id="KW-1185">Reference proteome</keyword>
<dbReference type="GeneTree" id="ENSGT00940000167290"/>
<proteinExistence type="predicted"/>
<dbReference type="eggNOG" id="KOG4092">
    <property type="taxonomic scope" value="Eukaryota"/>
</dbReference>
<reference evidence="2" key="3">
    <citation type="submission" date="2025-09" db="UniProtKB">
        <authorList>
            <consortium name="Ensembl"/>
        </authorList>
    </citation>
    <scope>IDENTIFICATION</scope>
</reference>
<dbReference type="AlphaFoldDB" id="G3WSY0"/>
<reference evidence="2 3" key="1">
    <citation type="journal article" date="2011" name="Proc. Natl. Acad. Sci. U.S.A.">
        <title>Genetic diversity and population structure of the endangered marsupial Sarcophilus harrisii (Tasmanian devil).</title>
        <authorList>
            <person name="Miller W."/>
            <person name="Hayes V.M."/>
            <person name="Ratan A."/>
            <person name="Petersen D.C."/>
            <person name="Wittekindt N.E."/>
            <person name="Miller J."/>
            <person name="Walenz B."/>
            <person name="Knight J."/>
            <person name="Qi J."/>
            <person name="Zhao F."/>
            <person name="Wang Q."/>
            <person name="Bedoya-Reina O.C."/>
            <person name="Katiyar N."/>
            <person name="Tomsho L.P."/>
            <person name="Kasson L.M."/>
            <person name="Hardie R.A."/>
            <person name="Woodbridge P."/>
            <person name="Tindall E.A."/>
            <person name="Bertelsen M.F."/>
            <person name="Dixon D."/>
            <person name="Pyecroft S."/>
            <person name="Helgen K.M."/>
            <person name="Lesk A.M."/>
            <person name="Pringle T.H."/>
            <person name="Patterson N."/>
            <person name="Zhang Y."/>
            <person name="Kreiss A."/>
            <person name="Woods G.M."/>
            <person name="Jones M.E."/>
            <person name="Schuster S.C."/>
        </authorList>
    </citation>
    <scope>NUCLEOTIDE SEQUENCE [LARGE SCALE GENOMIC DNA]</scope>
</reference>
<dbReference type="GeneID" id="100928461"/>
<sequence>MADILPQMELCPHCKKQFKRLKSHLPFCKKVGTILPFNSDITNSKAVFFQAPKSKKLPKKLTKTDREETLKKDQSKRRNMNLMKVRLHNADLEMRIAMQTAEEMKKQIKNNSQMTQNSTRPKKVVFLAENGHLFSAEKKNSKAKFKKYLPKSGEDKNKNPSEIFGSSSSKCSFTNEDKIYWSGLLNDKIIEHPGQKFLAETLDLPFSICETFPSLDRSQNPYATLQSNERGLKAWDPISEASYSVNNSEIPRKSIGSFFSTNYVNSSLSKSLQTGGRENHHIKHRAKKKGFHFGLAARKCSWDKESKDNKSPEVKVPKLDYMRDAMRKQVNNNNLAIEKIPHHDNPDSGCEESLSLADLGNQSLSTLVLKYLQEEEDLVTPVNPVESKKPVFSEPYPNPNTWATHTKYNQQPLNLACHFAPKNLTGGHIETTGSKSLPTSLGLEWFPELYPGYQHLGVLPGRPQKGNIEIQKFHHSLPEEERVLQAPPLERNLMDLKIGRLPSWLRVSNFSIMGLLGKVQKAWIKYPKFVSLKKGGAGCITMFCAGYWVLCYSWSFKHLSKISWLWGLNYRPLNDELQRWRKHN</sequence>
<dbReference type="KEGG" id="shr:100928461"/>